<gene>
    <name evidence="1" type="ORF">HMPREF9193_00509</name>
</gene>
<keyword evidence="2" id="KW-1185">Reference proteome</keyword>
<organism evidence="1 2">
    <name type="scientific">Treponema lecithinolyticum ATCC 700332</name>
    <dbReference type="NCBI Taxonomy" id="1321815"/>
    <lineage>
        <taxon>Bacteria</taxon>
        <taxon>Pseudomonadati</taxon>
        <taxon>Spirochaetota</taxon>
        <taxon>Spirochaetia</taxon>
        <taxon>Spirochaetales</taxon>
        <taxon>Treponemataceae</taxon>
        <taxon>Treponema</taxon>
    </lineage>
</organism>
<dbReference type="RefSeq" id="WP_021686910.1">
    <property type="nucleotide sequence ID" value="NZ_KI260561.1"/>
</dbReference>
<protein>
    <recommendedName>
        <fullName evidence="3">SH3b domain-containing protein</fullName>
    </recommendedName>
</protein>
<name>A0ABN0P0U4_TRELE</name>
<dbReference type="Proteomes" id="UP000016649">
    <property type="component" value="Unassembled WGS sequence"/>
</dbReference>
<accession>A0ABN0P0U4</accession>
<evidence type="ECO:0008006" key="3">
    <source>
        <dbReference type="Google" id="ProtNLM"/>
    </source>
</evidence>
<evidence type="ECO:0000313" key="1">
    <source>
        <dbReference type="EMBL" id="ERJ94027.1"/>
    </source>
</evidence>
<proteinExistence type="predicted"/>
<dbReference type="EMBL" id="AWVH01000007">
    <property type="protein sequence ID" value="ERJ94027.1"/>
    <property type="molecule type" value="Genomic_DNA"/>
</dbReference>
<sequence>MRKLTLLIFILCFGNTLSCTGKIGTTKTEIRSPDAFINDAGDMLYVPVRQVTFEVPIFDKFGSDSAKIEVGGLAWKESEFRYNNPDAFGTLFIDQVYRDNYKIYRKNIEPLFERYPSKYIILSDRGSIMPHYLFPSYNRFVYTEHVIGEGIMSLTPYRKDPDDDFSSLDFSYSLDFVINGYLISLGIHYYDKYDVSVMQAYPQLFVKKREGKYRWASEDARFKLYEILLHDPAETLPMSMCWFRTTYETMLKTLKITDDDERLIVDNVFTVKENLRLRDGSLPNATVITTMGKGTKVRIFERGDKTIIDGITSHWVRVEVLEDAKDKDGKPIKSRIKGWCFGGYLEE</sequence>
<dbReference type="Gene3D" id="2.30.30.40">
    <property type="entry name" value="SH3 Domains"/>
    <property type="match status" value="1"/>
</dbReference>
<comment type="caution">
    <text evidence="1">The sequence shown here is derived from an EMBL/GenBank/DDBJ whole genome shotgun (WGS) entry which is preliminary data.</text>
</comment>
<evidence type="ECO:0000313" key="2">
    <source>
        <dbReference type="Proteomes" id="UP000016649"/>
    </source>
</evidence>
<reference evidence="1 2" key="1">
    <citation type="submission" date="2013-08" db="EMBL/GenBank/DDBJ databases">
        <authorList>
            <person name="Weinstock G."/>
            <person name="Sodergren E."/>
            <person name="Wylie T."/>
            <person name="Fulton L."/>
            <person name="Fulton R."/>
            <person name="Fronick C."/>
            <person name="O'Laughlin M."/>
            <person name="Godfrey J."/>
            <person name="Miner T."/>
            <person name="Herter B."/>
            <person name="Appelbaum E."/>
            <person name="Cordes M."/>
            <person name="Lek S."/>
            <person name="Wollam A."/>
            <person name="Pepin K.H."/>
            <person name="Palsikar V.B."/>
            <person name="Mitreva M."/>
            <person name="Wilson R.K."/>
        </authorList>
    </citation>
    <scope>NUCLEOTIDE SEQUENCE [LARGE SCALE GENOMIC DNA]</scope>
    <source>
        <strain evidence="1 2">ATCC 700332</strain>
    </source>
</reference>